<reference evidence="4 5" key="1">
    <citation type="submission" date="2017-04" db="EMBL/GenBank/DDBJ databases">
        <authorList>
            <person name="Afonso C.L."/>
            <person name="Miller P.J."/>
            <person name="Scott M.A."/>
            <person name="Spackman E."/>
            <person name="Goraichik I."/>
            <person name="Dimitrov K.M."/>
            <person name="Suarez D.L."/>
            <person name="Swayne D.E."/>
        </authorList>
    </citation>
    <scope>NUCLEOTIDE SEQUENCE [LARGE SCALE GENOMIC DNA]</scope>
    <source>
        <strain evidence="4 5">DSM 19625</strain>
    </source>
</reference>
<feature type="domain" description="FecR protein" evidence="2">
    <location>
        <begin position="177"/>
        <end position="272"/>
    </location>
</feature>
<name>A0A1W2ESW5_9SPHI</name>
<keyword evidence="1" id="KW-0472">Membrane</keyword>
<keyword evidence="1" id="KW-0812">Transmembrane</keyword>
<feature type="transmembrane region" description="Helical" evidence="1">
    <location>
        <begin position="82"/>
        <end position="101"/>
    </location>
</feature>
<feature type="domain" description="Protein FecR C-terminal" evidence="3">
    <location>
        <begin position="315"/>
        <end position="384"/>
    </location>
</feature>
<gene>
    <name evidence="4" type="ORF">SAMN04488101_1158</name>
</gene>
<dbReference type="InterPro" id="IPR032508">
    <property type="entry name" value="FecR_C"/>
</dbReference>
<evidence type="ECO:0000313" key="4">
    <source>
        <dbReference type="EMBL" id="SMD12268.1"/>
    </source>
</evidence>
<evidence type="ECO:0000256" key="1">
    <source>
        <dbReference type="SAM" id="Phobius"/>
    </source>
</evidence>
<dbReference type="EMBL" id="FWYB01000015">
    <property type="protein sequence ID" value="SMD12268.1"/>
    <property type="molecule type" value="Genomic_DNA"/>
</dbReference>
<keyword evidence="5" id="KW-1185">Reference proteome</keyword>
<dbReference type="RefSeq" id="WP_084291391.1">
    <property type="nucleotide sequence ID" value="NZ_FWYB01000015.1"/>
</dbReference>
<dbReference type="Proteomes" id="UP000192678">
    <property type="component" value="Unassembled WGS sequence"/>
</dbReference>
<dbReference type="InterPro" id="IPR006860">
    <property type="entry name" value="FecR"/>
</dbReference>
<sequence length="386" mass="43879">MKSHKTEQEELLDKYNRGICTPEEIAIVENWYNKQSNNLKDELPEPDYEKSSNEIWDGISSKLAKANYIEPPADSIFTIKRMLIAASLFIVFGLGLSYFVFDVVNKRSEEIAKHDKIKPGTNKAYLTLSDGKRIELTDSVTGTLALQDNVQITKTADGQVAYRVISGSEAHKGKHNTLEAPKGGQYQITLIDGTKVWLNAASTLKYPTCFEGDERKVELIGEAYFEVTKDKKRPFRVVSDNQEIEVLGTHFNVNAYSDEDAIRTTLLEGRVKVCRKSAIRDNKILIPGQQSVLTPGVFSVKEVDIEEVVAWKEGYFIFDNDNLTMIMRKLERWYDVDVNCKGIADNRTKITGMISRKTELAEVLRLLEETEKFKFKTEGRRITIMP</sequence>
<dbReference type="Pfam" id="PF04773">
    <property type="entry name" value="FecR"/>
    <property type="match status" value="1"/>
</dbReference>
<dbReference type="AlphaFoldDB" id="A0A1W2ESW5"/>
<protein>
    <submittedName>
        <fullName evidence="4">FecR family protein</fullName>
    </submittedName>
</protein>
<dbReference type="PANTHER" id="PTHR30273:SF2">
    <property type="entry name" value="PROTEIN FECR"/>
    <property type="match status" value="1"/>
</dbReference>
<dbReference type="InterPro" id="IPR012373">
    <property type="entry name" value="Ferrdict_sens_TM"/>
</dbReference>
<dbReference type="Gene3D" id="3.55.50.30">
    <property type="match status" value="1"/>
</dbReference>
<dbReference type="PIRSF" id="PIRSF018266">
    <property type="entry name" value="FecR"/>
    <property type="match status" value="1"/>
</dbReference>
<organism evidence="4 5">
    <name type="scientific">Pedobacter nyackensis</name>
    <dbReference type="NCBI Taxonomy" id="475255"/>
    <lineage>
        <taxon>Bacteria</taxon>
        <taxon>Pseudomonadati</taxon>
        <taxon>Bacteroidota</taxon>
        <taxon>Sphingobacteriia</taxon>
        <taxon>Sphingobacteriales</taxon>
        <taxon>Sphingobacteriaceae</taxon>
        <taxon>Pedobacter</taxon>
    </lineage>
</organism>
<dbReference type="Pfam" id="PF16344">
    <property type="entry name" value="FecR_C"/>
    <property type="match status" value="1"/>
</dbReference>
<dbReference type="STRING" id="475255.SAMN04488101_1158"/>
<keyword evidence="1" id="KW-1133">Transmembrane helix</keyword>
<dbReference type="Gene3D" id="2.60.120.1440">
    <property type="match status" value="1"/>
</dbReference>
<dbReference type="FunFam" id="2.60.120.1440:FF:000001">
    <property type="entry name" value="Putative anti-sigma factor"/>
    <property type="match status" value="1"/>
</dbReference>
<dbReference type="OrthoDB" id="1099963at2"/>
<evidence type="ECO:0000313" key="5">
    <source>
        <dbReference type="Proteomes" id="UP000192678"/>
    </source>
</evidence>
<evidence type="ECO:0000259" key="2">
    <source>
        <dbReference type="Pfam" id="PF04773"/>
    </source>
</evidence>
<accession>A0A1W2ESW5</accession>
<dbReference type="PANTHER" id="PTHR30273">
    <property type="entry name" value="PERIPLASMIC SIGNAL SENSOR AND SIGMA FACTOR ACTIVATOR FECR-RELATED"/>
    <property type="match status" value="1"/>
</dbReference>
<evidence type="ECO:0000259" key="3">
    <source>
        <dbReference type="Pfam" id="PF16344"/>
    </source>
</evidence>
<dbReference type="GO" id="GO:0016989">
    <property type="term" value="F:sigma factor antagonist activity"/>
    <property type="evidence" value="ECO:0007669"/>
    <property type="project" value="TreeGrafter"/>
</dbReference>
<proteinExistence type="predicted"/>